<protein>
    <submittedName>
        <fullName evidence="4">Cofilin 1 (non-muscle), like</fullName>
    </submittedName>
</protein>
<evidence type="ECO:0000259" key="3">
    <source>
        <dbReference type="PROSITE" id="PS51263"/>
    </source>
</evidence>
<dbReference type="PANTHER" id="PTHR11913">
    <property type="entry name" value="COFILIN-RELATED"/>
    <property type="match status" value="1"/>
</dbReference>
<organism evidence="4 5">
    <name type="scientific">Neogobius melanostomus</name>
    <name type="common">round goby</name>
    <dbReference type="NCBI Taxonomy" id="47308"/>
    <lineage>
        <taxon>Eukaryota</taxon>
        <taxon>Metazoa</taxon>
        <taxon>Chordata</taxon>
        <taxon>Craniata</taxon>
        <taxon>Vertebrata</taxon>
        <taxon>Euteleostomi</taxon>
        <taxon>Actinopterygii</taxon>
        <taxon>Neopterygii</taxon>
        <taxon>Teleostei</taxon>
        <taxon>Neoteleostei</taxon>
        <taxon>Acanthomorphata</taxon>
        <taxon>Gobiaria</taxon>
        <taxon>Gobiiformes</taxon>
        <taxon>Gobioidei</taxon>
        <taxon>Gobiidae</taxon>
        <taxon>Benthophilinae</taxon>
        <taxon>Neogobiini</taxon>
        <taxon>Neogobius</taxon>
    </lineage>
</organism>
<dbReference type="PROSITE" id="PS51263">
    <property type="entry name" value="ADF_H"/>
    <property type="match status" value="1"/>
</dbReference>
<dbReference type="Proteomes" id="UP000694523">
    <property type="component" value="Unplaced"/>
</dbReference>
<evidence type="ECO:0000256" key="1">
    <source>
        <dbReference type="ARBA" id="ARBA00006844"/>
    </source>
</evidence>
<proteinExistence type="inferred from homology"/>
<dbReference type="PRINTS" id="PR00006">
    <property type="entry name" value="COFILIN"/>
</dbReference>
<dbReference type="SUPFAM" id="SSF55753">
    <property type="entry name" value="Actin depolymerizing proteins"/>
    <property type="match status" value="1"/>
</dbReference>
<name>A0A8C6SBG3_9GOBI</name>
<dbReference type="AlphaFoldDB" id="A0A8C6SBG3"/>
<keyword evidence="5" id="KW-1185">Reference proteome</keyword>
<dbReference type="Gene3D" id="3.40.20.10">
    <property type="entry name" value="Severin"/>
    <property type="match status" value="1"/>
</dbReference>
<reference evidence="4" key="1">
    <citation type="submission" date="2025-08" db="UniProtKB">
        <authorList>
            <consortium name="Ensembl"/>
        </authorList>
    </citation>
    <scope>IDENTIFICATION</scope>
</reference>
<dbReference type="SMART" id="SM00102">
    <property type="entry name" value="ADF"/>
    <property type="match status" value="1"/>
</dbReference>
<evidence type="ECO:0000313" key="5">
    <source>
        <dbReference type="Proteomes" id="UP000694523"/>
    </source>
</evidence>
<keyword evidence="2" id="KW-0009">Actin-binding</keyword>
<sequence>MASGVKVGDEVKELLTSMKVNRKSDDPSKRIRIVVLHIDGDYVKVEKTFEEQHLADKGNVYKFLEGEMKPNDCRYIVYDCHYDVKDGVKEELVFIMWSDDNAAIKQKMKYASSKSCLKKILECKHEFEFHGKEDVTPRAFAECLSKMAKTGILSLEGLNVSDH</sequence>
<evidence type="ECO:0000256" key="2">
    <source>
        <dbReference type="ARBA" id="ARBA00023203"/>
    </source>
</evidence>
<dbReference type="InterPro" id="IPR002108">
    <property type="entry name" value="ADF-H"/>
</dbReference>
<dbReference type="Pfam" id="PF00241">
    <property type="entry name" value="Cofilin_ADF"/>
    <property type="match status" value="1"/>
</dbReference>
<dbReference type="GO" id="GO:0003779">
    <property type="term" value="F:actin binding"/>
    <property type="evidence" value="ECO:0007669"/>
    <property type="project" value="UniProtKB-KW"/>
</dbReference>
<dbReference type="InterPro" id="IPR029006">
    <property type="entry name" value="ADF-H/Gelsolin-like_dom_sf"/>
</dbReference>
<dbReference type="GO" id="GO:0015629">
    <property type="term" value="C:actin cytoskeleton"/>
    <property type="evidence" value="ECO:0007669"/>
    <property type="project" value="InterPro"/>
</dbReference>
<dbReference type="GO" id="GO:0030042">
    <property type="term" value="P:actin filament depolymerization"/>
    <property type="evidence" value="ECO:0007669"/>
    <property type="project" value="InterPro"/>
</dbReference>
<accession>A0A8C6SBG3</accession>
<dbReference type="Ensembl" id="ENSNMLT00000004598.1">
    <property type="protein sequence ID" value="ENSNMLP00000004011.1"/>
    <property type="gene ID" value="ENSNMLG00000002954.1"/>
</dbReference>
<evidence type="ECO:0000313" key="4">
    <source>
        <dbReference type="Ensembl" id="ENSNMLP00000004011.1"/>
    </source>
</evidence>
<dbReference type="InterPro" id="IPR017904">
    <property type="entry name" value="ADF/Cofilin"/>
</dbReference>
<reference evidence="4" key="2">
    <citation type="submission" date="2025-09" db="UniProtKB">
        <authorList>
            <consortium name="Ensembl"/>
        </authorList>
    </citation>
    <scope>IDENTIFICATION</scope>
</reference>
<feature type="domain" description="ADF-H" evidence="3">
    <location>
        <begin position="2"/>
        <end position="145"/>
    </location>
</feature>
<comment type="similarity">
    <text evidence="1">Belongs to the actin-binding proteins ADF family.</text>
</comment>